<dbReference type="SMART" id="SM00271">
    <property type="entry name" value="DnaJ"/>
    <property type="match status" value="1"/>
</dbReference>
<dbReference type="InterPro" id="IPR036869">
    <property type="entry name" value="J_dom_sf"/>
</dbReference>
<evidence type="ECO:0000256" key="6">
    <source>
        <dbReference type="SAM" id="MobiDB-lite"/>
    </source>
</evidence>
<keyword evidence="3" id="KW-0963">Cytoplasm</keyword>
<evidence type="ECO:0000256" key="1">
    <source>
        <dbReference type="ARBA" id="ARBA00004123"/>
    </source>
</evidence>
<dbReference type="PROSITE" id="PS00636">
    <property type="entry name" value="DNAJ_1"/>
    <property type="match status" value="1"/>
</dbReference>
<dbReference type="AlphaFoldDB" id="A0A9Q9EHL5"/>
<evidence type="ECO:0000256" key="3">
    <source>
        <dbReference type="ARBA" id="ARBA00022490"/>
    </source>
</evidence>
<name>A0A9Q9EHL5_9PEZI</name>
<dbReference type="GO" id="GO:0000390">
    <property type="term" value="P:spliceosomal complex disassembly"/>
    <property type="evidence" value="ECO:0007669"/>
    <property type="project" value="TreeGrafter"/>
</dbReference>
<reference evidence="8" key="1">
    <citation type="submission" date="2022-06" db="EMBL/GenBank/DDBJ databases">
        <title>Complete genome sequences of two strains of the flax pathogen Septoria linicola.</title>
        <authorList>
            <person name="Lapalu N."/>
            <person name="Simon A."/>
            <person name="Demenou B."/>
            <person name="Paumier D."/>
            <person name="Guillot M.-P."/>
            <person name="Gout L."/>
            <person name="Valade R."/>
        </authorList>
    </citation>
    <scope>NUCLEOTIDE SEQUENCE</scope>
    <source>
        <strain evidence="8">SE15195</strain>
    </source>
</reference>
<dbReference type="PANTHER" id="PTHR44313">
    <property type="entry name" value="DNAJ HOMOLOG SUBFAMILY C MEMBER 17"/>
    <property type="match status" value="1"/>
</dbReference>
<keyword evidence="9" id="KW-1185">Reference proteome</keyword>
<feature type="region of interest" description="Disordered" evidence="6">
    <location>
        <begin position="107"/>
        <end position="130"/>
    </location>
</feature>
<evidence type="ECO:0000256" key="5">
    <source>
        <dbReference type="ARBA" id="ARBA00023242"/>
    </source>
</evidence>
<dbReference type="PRINTS" id="PR00625">
    <property type="entry name" value="JDOMAIN"/>
</dbReference>
<organism evidence="8 9">
    <name type="scientific">Septoria linicola</name>
    <dbReference type="NCBI Taxonomy" id="215465"/>
    <lineage>
        <taxon>Eukaryota</taxon>
        <taxon>Fungi</taxon>
        <taxon>Dikarya</taxon>
        <taxon>Ascomycota</taxon>
        <taxon>Pezizomycotina</taxon>
        <taxon>Dothideomycetes</taxon>
        <taxon>Dothideomycetidae</taxon>
        <taxon>Mycosphaerellales</taxon>
        <taxon>Mycosphaerellaceae</taxon>
        <taxon>Septoria</taxon>
    </lineage>
</organism>
<dbReference type="PANTHER" id="PTHR44313:SF1">
    <property type="entry name" value="DNAJ HOMOLOG SUBFAMILY C MEMBER 17"/>
    <property type="match status" value="1"/>
</dbReference>
<sequence>MAGEDSDLKEHALNSAHDFYELLGISPAAAETEIRRAYRKTALKYHPDKVGNDAAALEKFHLLQIAYDVLSDETVRQLYDNARRAREEKKERDQAYEGRRKNLKEELERREREGVAGLKRKREENQEEEAFQRELKRLAADGARRRKEREDMLRKEAQEEFERENEQAQPSTPSAATSSAPQEIDRTIKLRYLASAADAPSKDDLIKRWSRFGKIQDAVLTTKKTKVEGEKHKKEYTTALLVYESIVSAHSAVIDFPQYAKEDQDWELFENVNWAGGKEPDCIPKTKTPTAVPLASTPQKAPTTPGIDRIKAGAIDGGGGGGLRKVPSFGSFKGTPKAAGTPSQASTGGLSMEDATMIRLKNAERRRLAEKLRKEEEAEDATVQ</sequence>
<gene>
    <name evidence="8" type="ORF">Slin15195_G034630</name>
</gene>
<dbReference type="GO" id="GO:0005737">
    <property type="term" value="C:cytoplasm"/>
    <property type="evidence" value="ECO:0007669"/>
    <property type="project" value="UniProtKB-SubCell"/>
</dbReference>
<feature type="compositionally biased region" description="Basic and acidic residues" evidence="6">
    <location>
        <begin position="142"/>
        <end position="166"/>
    </location>
</feature>
<feature type="region of interest" description="Disordered" evidence="6">
    <location>
        <begin position="332"/>
        <end position="356"/>
    </location>
</feature>
<dbReference type="Gene3D" id="1.10.287.110">
    <property type="entry name" value="DnaJ domain"/>
    <property type="match status" value="1"/>
</dbReference>
<evidence type="ECO:0000313" key="8">
    <source>
        <dbReference type="EMBL" id="USW50144.1"/>
    </source>
</evidence>
<dbReference type="SUPFAM" id="SSF46565">
    <property type="entry name" value="Chaperone J-domain"/>
    <property type="match status" value="1"/>
</dbReference>
<accession>A0A9Q9EHL5</accession>
<dbReference type="InterPro" id="IPR018253">
    <property type="entry name" value="DnaJ_domain_CS"/>
</dbReference>
<proteinExistence type="predicted"/>
<dbReference type="GO" id="GO:0005681">
    <property type="term" value="C:spliceosomal complex"/>
    <property type="evidence" value="ECO:0007669"/>
    <property type="project" value="TreeGrafter"/>
</dbReference>
<feature type="compositionally biased region" description="Low complexity" evidence="6">
    <location>
        <begin position="167"/>
        <end position="182"/>
    </location>
</feature>
<feature type="region of interest" description="Disordered" evidence="6">
    <location>
        <begin position="288"/>
        <end position="307"/>
    </location>
</feature>
<feature type="domain" description="J" evidence="7">
    <location>
        <begin position="18"/>
        <end position="83"/>
    </location>
</feature>
<evidence type="ECO:0000256" key="2">
    <source>
        <dbReference type="ARBA" id="ARBA00004496"/>
    </source>
</evidence>
<evidence type="ECO:0000259" key="7">
    <source>
        <dbReference type="PROSITE" id="PS50076"/>
    </source>
</evidence>
<comment type="subcellular location">
    <subcellularLocation>
        <location evidence="2">Cytoplasm</location>
    </subcellularLocation>
    <subcellularLocation>
        <location evidence="1">Nucleus</location>
    </subcellularLocation>
</comment>
<keyword evidence="4" id="KW-0143">Chaperone</keyword>
<protein>
    <submittedName>
        <fullName evidence="8">DnaJ domain, Chaperone J-domain superfamily</fullName>
    </submittedName>
</protein>
<dbReference type="EMBL" id="CP099419">
    <property type="protein sequence ID" value="USW50144.1"/>
    <property type="molecule type" value="Genomic_DNA"/>
</dbReference>
<dbReference type="PROSITE" id="PS50076">
    <property type="entry name" value="DNAJ_2"/>
    <property type="match status" value="1"/>
</dbReference>
<evidence type="ECO:0000313" key="9">
    <source>
        <dbReference type="Proteomes" id="UP001056384"/>
    </source>
</evidence>
<keyword evidence="5" id="KW-0539">Nucleus</keyword>
<dbReference type="Proteomes" id="UP001056384">
    <property type="component" value="Chromosome 2"/>
</dbReference>
<feature type="region of interest" description="Disordered" evidence="6">
    <location>
        <begin position="142"/>
        <end position="182"/>
    </location>
</feature>
<dbReference type="InterPro" id="IPR001623">
    <property type="entry name" value="DnaJ_domain"/>
</dbReference>
<dbReference type="InterPro" id="IPR052094">
    <property type="entry name" value="Pre-mRNA-splicing_ERAD"/>
</dbReference>
<evidence type="ECO:0000256" key="4">
    <source>
        <dbReference type="ARBA" id="ARBA00023186"/>
    </source>
</evidence>
<dbReference type="CDD" id="cd06257">
    <property type="entry name" value="DnaJ"/>
    <property type="match status" value="1"/>
</dbReference>
<dbReference type="Pfam" id="PF00226">
    <property type="entry name" value="DnaJ"/>
    <property type="match status" value="1"/>
</dbReference>